<evidence type="ECO:0000313" key="17">
    <source>
        <dbReference type="Proteomes" id="UP000241421"/>
    </source>
</evidence>
<comment type="caution">
    <text evidence="16">The sequence shown here is derived from an EMBL/GenBank/DDBJ whole genome shotgun (WGS) entry which is preliminary data.</text>
</comment>
<dbReference type="GO" id="GO:0046872">
    <property type="term" value="F:metal ion binding"/>
    <property type="evidence" value="ECO:0007669"/>
    <property type="project" value="UniProtKB-UniRule"/>
</dbReference>
<comment type="catalytic activity">
    <reaction evidence="13 14">
        <text>protoporphyrinogen IX + 3 A = protoporphyrin IX + 3 AH2</text>
        <dbReference type="Rhea" id="RHEA:62000"/>
        <dbReference type="ChEBI" id="CHEBI:13193"/>
        <dbReference type="ChEBI" id="CHEBI:17499"/>
        <dbReference type="ChEBI" id="CHEBI:57306"/>
        <dbReference type="ChEBI" id="CHEBI:57307"/>
    </reaction>
</comment>
<keyword evidence="12 14" id="KW-0472">Membrane</keyword>
<keyword evidence="9 15" id="KW-1133">Transmembrane helix</keyword>
<evidence type="ECO:0000256" key="11">
    <source>
        <dbReference type="ARBA" id="ARBA00023004"/>
    </source>
</evidence>
<evidence type="ECO:0000256" key="15">
    <source>
        <dbReference type="SAM" id="Phobius"/>
    </source>
</evidence>
<keyword evidence="10" id="KW-0560">Oxidoreductase</keyword>
<dbReference type="InterPro" id="IPR005265">
    <property type="entry name" value="HemJ-like"/>
</dbReference>
<dbReference type="OrthoDB" id="5770094at2"/>
<feature type="transmembrane region" description="Helical" evidence="15">
    <location>
        <begin position="116"/>
        <end position="134"/>
    </location>
</feature>
<dbReference type="AlphaFoldDB" id="A0A2U2HNU6"/>
<dbReference type="GO" id="GO:0070818">
    <property type="term" value="F:protoporphyrinogen oxidase activity"/>
    <property type="evidence" value="ECO:0007669"/>
    <property type="project" value="UniProtKB-UniRule"/>
</dbReference>
<dbReference type="UniPathway" id="UPA00251">
    <property type="reaction ID" value="UER00324"/>
</dbReference>
<sequence length="137" mass="15257">MSLMLSLHIVFVVIWSATLLYFPQLLAQHAGAGDPATRRASIHMQHGLYVFAMTPGGVLTVLAGVWLLFERGFAGGWLPVKLFAVLLMVFLHLYFGKLMRDLHQRKARPAPRFYRALSLGPAILIFVVLGLVLAKPF</sequence>
<protein>
    <recommendedName>
        <fullName evidence="4 14">Protoporphyrinogen IX oxidase</fullName>
        <ecNumber evidence="14">1.3.99.-</ecNumber>
    </recommendedName>
</protein>
<gene>
    <name evidence="16" type="ORF">C7C56_008465</name>
</gene>
<evidence type="ECO:0000256" key="2">
    <source>
        <dbReference type="ARBA" id="ARBA00005073"/>
    </source>
</evidence>
<evidence type="ECO:0000256" key="8">
    <source>
        <dbReference type="ARBA" id="ARBA00022723"/>
    </source>
</evidence>
<keyword evidence="8 14" id="KW-0479">Metal-binding</keyword>
<keyword evidence="11 14" id="KW-0408">Iron</keyword>
<evidence type="ECO:0000256" key="9">
    <source>
        <dbReference type="ARBA" id="ARBA00022989"/>
    </source>
</evidence>
<dbReference type="RefSeq" id="WP_106757003.1">
    <property type="nucleotide sequence ID" value="NZ_PXWF02000115.1"/>
</dbReference>
<evidence type="ECO:0000256" key="5">
    <source>
        <dbReference type="ARBA" id="ARBA00022475"/>
    </source>
</evidence>
<evidence type="ECO:0000256" key="14">
    <source>
        <dbReference type="PIRNR" id="PIRNR004638"/>
    </source>
</evidence>
<comment type="cofactor">
    <cofactor evidence="14">
        <name>heme b</name>
        <dbReference type="ChEBI" id="CHEBI:60344"/>
    </cofactor>
    <text evidence="14">Binds 1 heme b (iron(II)-protoporphyrin IX) group per subunit.</text>
</comment>
<proteinExistence type="inferred from homology"/>
<dbReference type="Pfam" id="PF03653">
    <property type="entry name" value="UPF0093"/>
    <property type="match status" value="1"/>
</dbReference>
<comment type="pathway">
    <text evidence="2 14">Porphyrin-containing compound metabolism; protoporphyrin-IX biosynthesis; protoporphyrin-IX from protoporphyrinogen-IX: step 1/1.</text>
</comment>
<dbReference type="EC" id="1.3.99.-" evidence="14"/>
<name>A0A2U2HNU6_9BURK</name>
<dbReference type="PANTHER" id="PTHR40255">
    <property type="entry name" value="UPF0093 MEMBRANE PROTEIN SLR1790"/>
    <property type="match status" value="1"/>
</dbReference>
<dbReference type="EMBL" id="PXWF02000115">
    <property type="protein sequence ID" value="PWF49085.1"/>
    <property type="molecule type" value="Genomic_DNA"/>
</dbReference>
<evidence type="ECO:0000256" key="4">
    <source>
        <dbReference type="ARBA" id="ARBA00017504"/>
    </source>
</evidence>
<keyword evidence="6 14" id="KW-0349">Heme</keyword>
<evidence type="ECO:0000256" key="12">
    <source>
        <dbReference type="ARBA" id="ARBA00023136"/>
    </source>
</evidence>
<feature type="transmembrane region" description="Helical" evidence="15">
    <location>
        <begin position="48"/>
        <end position="69"/>
    </location>
</feature>
<accession>A0A2U2HNU6</accession>
<comment type="function">
    <text evidence="14">Catalyzes the oxidation of protoporphyrinogen IX to protoporphyrin IX.</text>
</comment>
<keyword evidence="5 14" id="KW-1003">Cell membrane</keyword>
<evidence type="ECO:0000256" key="10">
    <source>
        <dbReference type="ARBA" id="ARBA00023002"/>
    </source>
</evidence>
<comment type="similarity">
    <text evidence="3 14">Belongs to the HemJ family.</text>
</comment>
<organism evidence="16 17">
    <name type="scientific">Massilia glaciei</name>
    <dbReference type="NCBI Taxonomy" id="1524097"/>
    <lineage>
        <taxon>Bacteria</taxon>
        <taxon>Pseudomonadati</taxon>
        <taxon>Pseudomonadota</taxon>
        <taxon>Betaproteobacteria</taxon>
        <taxon>Burkholderiales</taxon>
        <taxon>Oxalobacteraceae</taxon>
        <taxon>Telluria group</taxon>
        <taxon>Massilia</taxon>
    </lineage>
</organism>
<feature type="transmembrane region" description="Helical" evidence="15">
    <location>
        <begin position="75"/>
        <end position="95"/>
    </location>
</feature>
<evidence type="ECO:0000256" key="3">
    <source>
        <dbReference type="ARBA" id="ARBA00006501"/>
    </source>
</evidence>
<evidence type="ECO:0000256" key="6">
    <source>
        <dbReference type="ARBA" id="ARBA00022617"/>
    </source>
</evidence>
<evidence type="ECO:0000256" key="1">
    <source>
        <dbReference type="ARBA" id="ARBA00004651"/>
    </source>
</evidence>
<feature type="transmembrane region" description="Helical" evidence="15">
    <location>
        <begin position="6"/>
        <end position="27"/>
    </location>
</feature>
<reference evidence="16 17" key="1">
    <citation type="submission" date="2018-04" db="EMBL/GenBank/DDBJ databases">
        <title>Massilia violaceinigra sp. nov., a novel purple-pigmented bacterium isolated from Tianshan glacier, Xinjiang, China.</title>
        <authorList>
            <person name="Wang H."/>
        </authorList>
    </citation>
    <scope>NUCLEOTIDE SEQUENCE [LARGE SCALE GENOMIC DNA]</scope>
    <source>
        <strain evidence="16 17">B448-2</strain>
    </source>
</reference>
<evidence type="ECO:0000256" key="7">
    <source>
        <dbReference type="ARBA" id="ARBA00022692"/>
    </source>
</evidence>
<dbReference type="GO" id="GO:0006782">
    <property type="term" value="P:protoporphyrinogen IX biosynthetic process"/>
    <property type="evidence" value="ECO:0007669"/>
    <property type="project" value="UniProtKB-UniRule"/>
</dbReference>
<dbReference type="Proteomes" id="UP000241421">
    <property type="component" value="Unassembled WGS sequence"/>
</dbReference>
<evidence type="ECO:0000313" key="16">
    <source>
        <dbReference type="EMBL" id="PWF49085.1"/>
    </source>
</evidence>
<dbReference type="GO" id="GO:0005886">
    <property type="term" value="C:plasma membrane"/>
    <property type="evidence" value="ECO:0007669"/>
    <property type="project" value="UniProtKB-SubCell"/>
</dbReference>
<comment type="subcellular location">
    <subcellularLocation>
        <location evidence="1">Cell membrane</location>
        <topology evidence="1">Multi-pass membrane protein</topology>
    </subcellularLocation>
</comment>
<keyword evidence="7 15" id="KW-0812">Transmembrane</keyword>
<dbReference type="PIRSF" id="PIRSF004638">
    <property type="entry name" value="UCP004638"/>
    <property type="match status" value="1"/>
</dbReference>
<evidence type="ECO:0000256" key="13">
    <source>
        <dbReference type="ARBA" id="ARBA00048390"/>
    </source>
</evidence>
<keyword evidence="17" id="KW-1185">Reference proteome</keyword>
<dbReference type="PANTHER" id="PTHR40255:SF1">
    <property type="entry name" value="PROTOPORPHYRINOGEN IX OXIDASE"/>
    <property type="match status" value="1"/>
</dbReference>